<sequence>MWVNGFIKWKTNDLIPHKFLFKYGKIQEVENENFKGIQAFTNNSKLADDIKIFKTYKRDITNNHSKYFIKKSIDKEVFLIFLKLNTVQYWRLKWQMKEWLIQSKDFKLEILKYLTTALIAYLIGKFL</sequence>
<proteinExistence type="predicted"/>
<name>A0ABP7HIQ7_9FLAO</name>
<dbReference type="EMBL" id="BAABBI010000004">
    <property type="protein sequence ID" value="GAA3789951.1"/>
    <property type="molecule type" value="Genomic_DNA"/>
</dbReference>
<reference evidence="2" key="1">
    <citation type="journal article" date="2019" name="Int. J. Syst. Evol. Microbiol.">
        <title>The Global Catalogue of Microorganisms (GCM) 10K type strain sequencing project: providing services to taxonomists for standard genome sequencing and annotation.</title>
        <authorList>
            <consortium name="The Broad Institute Genomics Platform"/>
            <consortium name="The Broad Institute Genome Sequencing Center for Infectious Disease"/>
            <person name="Wu L."/>
            <person name="Ma J."/>
        </authorList>
    </citation>
    <scope>NUCLEOTIDE SEQUENCE [LARGE SCALE GENOMIC DNA]</scope>
    <source>
        <strain evidence="2">JCM 17525</strain>
    </source>
</reference>
<evidence type="ECO:0000313" key="2">
    <source>
        <dbReference type="Proteomes" id="UP001501456"/>
    </source>
</evidence>
<comment type="caution">
    <text evidence="1">The sequence shown here is derived from an EMBL/GenBank/DDBJ whole genome shotgun (WGS) entry which is preliminary data.</text>
</comment>
<gene>
    <name evidence="1" type="ORF">GCM10022271_22860</name>
</gene>
<dbReference type="RefSeq" id="WP_344730732.1">
    <property type="nucleotide sequence ID" value="NZ_BAABBI010000004.1"/>
</dbReference>
<protein>
    <submittedName>
        <fullName evidence="1">Uncharacterized protein</fullName>
    </submittedName>
</protein>
<keyword evidence="2" id="KW-1185">Reference proteome</keyword>
<accession>A0ABP7HIQ7</accession>
<evidence type="ECO:0000313" key="1">
    <source>
        <dbReference type="EMBL" id="GAA3789951.1"/>
    </source>
</evidence>
<organism evidence="1 2">
    <name type="scientific">Corallibacter vietnamensis</name>
    <dbReference type="NCBI Taxonomy" id="904130"/>
    <lineage>
        <taxon>Bacteria</taxon>
        <taxon>Pseudomonadati</taxon>
        <taxon>Bacteroidota</taxon>
        <taxon>Flavobacteriia</taxon>
        <taxon>Flavobacteriales</taxon>
        <taxon>Flavobacteriaceae</taxon>
        <taxon>Corallibacter</taxon>
    </lineage>
</organism>
<dbReference type="Proteomes" id="UP001501456">
    <property type="component" value="Unassembled WGS sequence"/>
</dbReference>